<dbReference type="PANTHER" id="PTHR22902">
    <property type="entry name" value="SESQUIPEDALIAN"/>
    <property type="match status" value="1"/>
</dbReference>
<comment type="function">
    <text evidence="1">Plays a role in endocytic trafficking. Required for receptor recycling from endosomes, both to the trans-Golgi network and the plasma membrane.</text>
</comment>
<keyword evidence="1" id="KW-0333">Golgi apparatus</keyword>
<dbReference type="KEGG" id="sasa:106579077"/>
<dbReference type="InterPro" id="IPR011993">
    <property type="entry name" value="PH-like_dom_sf"/>
</dbReference>
<comment type="similarity">
    <text evidence="1">Belongs to the sesquipedalian family.</text>
</comment>
<keyword evidence="3" id="KW-1185">Reference proteome</keyword>
<sequence length="271" mass="30505">MKITGKILTHFQSCSSPVDKEGYLYKKGERNTSYQKRWFMLKANLLFYKDRPNHRDLLGVIVLEGCSVQLCESEEQFAFSLVWSGEPGLRTYKLAAEDQPSQESWIRALLSANHGYLAALVMDLEKQYKEAMKTFPGDPSQQSTLAANTERPTQSLIWLNSGTATLSQYLGPSVGAEHSFSTNQMLQVPPISSKPTNKRSPKLWPKRNANVVPINVPAPPQGEWSVTGSGPKVEFSELHEDFGKEVKELIADWLRRGQKDVIQEEDLIDFG</sequence>
<reference evidence="4 5" key="1">
    <citation type="submission" date="2025-04" db="UniProtKB">
        <authorList>
            <consortium name="RefSeq"/>
        </authorList>
    </citation>
    <scope>IDENTIFICATION</scope>
    <source>
        <tissue evidence="4 5">Muscle</tissue>
    </source>
</reference>
<dbReference type="GO" id="GO:0055037">
    <property type="term" value="C:recycling endosome"/>
    <property type="evidence" value="ECO:0007669"/>
    <property type="project" value="UniProtKB-SubCell"/>
</dbReference>
<dbReference type="CDD" id="cd13288">
    <property type="entry name" value="PH_Ses"/>
    <property type="match status" value="1"/>
</dbReference>
<dbReference type="PROSITE" id="PS50003">
    <property type="entry name" value="PH_DOMAIN"/>
    <property type="match status" value="1"/>
</dbReference>
<dbReference type="GeneID" id="106579077"/>
<evidence type="ECO:0000256" key="1">
    <source>
        <dbReference type="RuleBase" id="RU369082"/>
    </source>
</evidence>
<keyword evidence="1" id="KW-0597">Phosphoprotein</keyword>
<dbReference type="SMART" id="SM00233">
    <property type="entry name" value="PH"/>
    <property type="match status" value="1"/>
</dbReference>
<evidence type="ECO:0000313" key="5">
    <source>
        <dbReference type="RefSeq" id="XP_014014087.1"/>
    </source>
</evidence>
<dbReference type="GO" id="GO:0005802">
    <property type="term" value="C:trans-Golgi network"/>
    <property type="evidence" value="ECO:0007669"/>
    <property type="project" value="UniProtKB-UniRule"/>
</dbReference>
<dbReference type="RefSeq" id="XP_014014087.1">
    <property type="nucleotide sequence ID" value="XM_014158612.1"/>
</dbReference>
<feature type="domain" description="PH" evidence="2">
    <location>
        <begin position="17"/>
        <end position="114"/>
    </location>
</feature>
<dbReference type="RefSeq" id="XP_014014086.1">
    <property type="nucleotide sequence ID" value="XM_014158611.1"/>
</dbReference>
<dbReference type="SUPFAM" id="SSF50729">
    <property type="entry name" value="PH domain-like"/>
    <property type="match status" value="1"/>
</dbReference>
<dbReference type="Bgee" id="ENSSSAG00000073574">
    <property type="expression patterns" value="Expressed in ovary and 23 other cell types or tissues"/>
</dbReference>
<evidence type="ECO:0000313" key="3">
    <source>
        <dbReference type="Proteomes" id="UP001652741"/>
    </source>
</evidence>
<dbReference type="Gene3D" id="2.30.29.30">
    <property type="entry name" value="Pleckstrin-homology domain (PH domain)/Phosphotyrosine-binding domain (PTB)"/>
    <property type="match status" value="1"/>
</dbReference>
<organism evidence="3 4">
    <name type="scientific">Salmo salar</name>
    <name type="common">Atlantic salmon</name>
    <dbReference type="NCBI Taxonomy" id="8030"/>
    <lineage>
        <taxon>Eukaryota</taxon>
        <taxon>Metazoa</taxon>
        <taxon>Chordata</taxon>
        <taxon>Craniata</taxon>
        <taxon>Vertebrata</taxon>
        <taxon>Euteleostomi</taxon>
        <taxon>Actinopterygii</taxon>
        <taxon>Neopterygii</taxon>
        <taxon>Teleostei</taxon>
        <taxon>Protacanthopterygii</taxon>
        <taxon>Salmoniformes</taxon>
        <taxon>Salmonidae</taxon>
        <taxon>Salmoninae</taxon>
        <taxon>Salmo</taxon>
    </lineage>
</organism>
<dbReference type="RefSeq" id="XP_014014088.1">
    <property type="nucleotide sequence ID" value="XM_014158613.1"/>
</dbReference>
<dbReference type="AlphaFoldDB" id="A0A1S3NG22"/>
<dbReference type="GO" id="GO:0001881">
    <property type="term" value="P:receptor recycling"/>
    <property type="evidence" value="ECO:0007669"/>
    <property type="project" value="UniProtKB-UniRule"/>
</dbReference>
<evidence type="ECO:0000259" key="2">
    <source>
        <dbReference type="PROSITE" id="PS50003"/>
    </source>
</evidence>
<dbReference type="PaxDb" id="8030-ENSSSAP00000097697"/>
<dbReference type="OrthoDB" id="10261837at2759"/>
<evidence type="ECO:0000313" key="6">
    <source>
        <dbReference type="RefSeq" id="XP_014014088.1"/>
    </source>
</evidence>
<dbReference type="PANTHER" id="PTHR22902:SF17">
    <property type="entry name" value="SESQUIPEDALIAN-1"/>
    <property type="match status" value="1"/>
</dbReference>
<dbReference type="GO" id="GO:0005769">
    <property type="term" value="C:early endosome"/>
    <property type="evidence" value="ECO:0007669"/>
    <property type="project" value="UniProtKB-SubCell"/>
</dbReference>
<gene>
    <name evidence="4 5 6" type="primary">LOC106579077</name>
</gene>
<dbReference type="InterPro" id="IPR045188">
    <property type="entry name" value="Boi1/Boi2-like"/>
</dbReference>
<dbReference type="GO" id="GO:0042147">
    <property type="term" value="P:retrograde transport, endosome to Golgi"/>
    <property type="evidence" value="ECO:0007669"/>
    <property type="project" value="UniProtKB-UniRule"/>
</dbReference>
<dbReference type="Proteomes" id="UP001652741">
    <property type="component" value="Chromosome ssa19"/>
</dbReference>
<evidence type="ECO:0000313" key="4">
    <source>
        <dbReference type="RefSeq" id="XP_014014086.1"/>
    </source>
</evidence>
<protein>
    <recommendedName>
        <fullName evidence="1">Sesquipedalian</fullName>
        <shortName evidence="1">Ses</shortName>
    </recommendedName>
    <alternativeName>
        <fullName evidence="1">PH domain-containing endocytic trafficking adaptor</fullName>
    </alternativeName>
</protein>
<accession>A0A1S3NG22</accession>
<name>A0A1S3NG22_SALSA</name>
<keyword evidence="1" id="KW-0968">Cytoplasmic vesicle</keyword>
<dbReference type="GO" id="GO:0030136">
    <property type="term" value="C:clathrin-coated vesicle"/>
    <property type="evidence" value="ECO:0007669"/>
    <property type="project" value="UniProtKB-SubCell"/>
</dbReference>
<proteinExistence type="inferred from homology"/>
<dbReference type="STRING" id="8030.ENSSSAP00000097697"/>
<comment type="subcellular location">
    <subcellularLocation>
        <location evidence="1">Early endosome</location>
    </subcellularLocation>
    <subcellularLocation>
        <location evidence="1">Recycling endosome</location>
    </subcellularLocation>
    <subcellularLocation>
        <location evidence="1">Golgi apparatus</location>
        <location evidence="1">trans-Golgi network</location>
    </subcellularLocation>
    <subcellularLocation>
        <location evidence="1">Cytoplasmic vesicle</location>
        <location evidence="1">Clathrin-coated vesicle</location>
    </subcellularLocation>
</comment>
<dbReference type="Pfam" id="PF00169">
    <property type="entry name" value="PH"/>
    <property type="match status" value="1"/>
</dbReference>
<dbReference type="GO" id="GO:0007032">
    <property type="term" value="P:endosome organization"/>
    <property type="evidence" value="ECO:0007669"/>
    <property type="project" value="UniProtKB-UniRule"/>
</dbReference>
<keyword evidence="1" id="KW-0967">Endosome</keyword>
<dbReference type="InterPro" id="IPR001849">
    <property type="entry name" value="PH_domain"/>
</dbReference>
<dbReference type="GO" id="GO:0005829">
    <property type="term" value="C:cytosol"/>
    <property type="evidence" value="ECO:0007669"/>
    <property type="project" value="GOC"/>
</dbReference>